<keyword evidence="5 6" id="KW-0472">Membrane</keyword>
<evidence type="ECO:0000259" key="7">
    <source>
        <dbReference type="Pfam" id="PF00892"/>
    </source>
</evidence>
<keyword evidence="3 6" id="KW-0812">Transmembrane</keyword>
<organism evidence="8 9">
    <name type="scientific">Luteolibacter flavescens</name>
    <dbReference type="NCBI Taxonomy" id="1859460"/>
    <lineage>
        <taxon>Bacteria</taxon>
        <taxon>Pseudomonadati</taxon>
        <taxon>Verrucomicrobiota</taxon>
        <taxon>Verrucomicrobiia</taxon>
        <taxon>Verrucomicrobiales</taxon>
        <taxon>Verrucomicrobiaceae</taxon>
        <taxon>Luteolibacter</taxon>
    </lineage>
</organism>
<evidence type="ECO:0000256" key="1">
    <source>
        <dbReference type="ARBA" id="ARBA00004141"/>
    </source>
</evidence>
<dbReference type="InterPro" id="IPR037185">
    <property type="entry name" value="EmrE-like"/>
</dbReference>
<dbReference type="RefSeq" id="WP_264500206.1">
    <property type="nucleotide sequence ID" value="NZ_JAPDDS010000003.1"/>
</dbReference>
<evidence type="ECO:0000256" key="5">
    <source>
        <dbReference type="ARBA" id="ARBA00023136"/>
    </source>
</evidence>
<protein>
    <submittedName>
        <fullName evidence="8">DMT family transporter</fullName>
    </submittedName>
</protein>
<proteinExistence type="inferred from homology"/>
<keyword evidence="9" id="KW-1185">Reference proteome</keyword>
<reference evidence="8 9" key="1">
    <citation type="submission" date="2022-10" db="EMBL/GenBank/DDBJ databases">
        <title>Luteolibacter flavescens strain MCCC 1K03193, whole genome shotgun sequencing project.</title>
        <authorList>
            <person name="Zhao G."/>
            <person name="Shen L."/>
        </authorList>
    </citation>
    <scope>NUCLEOTIDE SEQUENCE [LARGE SCALE GENOMIC DNA]</scope>
    <source>
        <strain evidence="8 9">MCCC 1K03193</strain>
    </source>
</reference>
<feature type="transmembrane region" description="Helical" evidence="6">
    <location>
        <begin position="76"/>
        <end position="97"/>
    </location>
</feature>
<comment type="caution">
    <text evidence="8">The sequence shown here is derived from an EMBL/GenBank/DDBJ whole genome shotgun (WGS) entry which is preliminary data.</text>
</comment>
<sequence>MSTTDAPIRKPLDGFAASVMVCLCLLWGLQQVAIKAAAPQMNPVLQVGLRSFLAALLVAGLMLLRRESLSLRDGTLRAGILVGLLFGGEFLVVAWGLNFTTAGHMAVFLYTAPIFTALGLNWRVKSERLSKRQWWGVALAFIGIVIGYSGSFFVPGGQNLLLGDALGIAGGLLWAATTLVIRGSSLSEAPPSKTLLYQLAGASALLLPAAFLRGNFDGIGWSWGLVGNLTFQTVVIAFASYLFWFWLLRKYLATRLSIFSFLTPLFGVALGVILLKEPLDPRFIIGAVLVLIGISVVNRKG</sequence>
<gene>
    <name evidence="8" type="ORF">OKA04_05845</name>
</gene>
<evidence type="ECO:0000256" key="6">
    <source>
        <dbReference type="SAM" id="Phobius"/>
    </source>
</evidence>
<evidence type="ECO:0000256" key="3">
    <source>
        <dbReference type="ARBA" id="ARBA00022692"/>
    </source>
</evidence>
<name>A0ABT3FMN9_9BACT</name>
<dbReference type="Gene3D" id="1.10.3730.20">
    <property type="match status" value="1"/>
</dbReference>
<keyword evidence="4 6" id="KW-1133">Transmembrane helix</keyword>
<comment type="similarity">
    <text evidence="2">Belongs to the EamA transporter family.</text>
</comment>
<feature type="transmembrane region" description="Helical" evidence="6">
    <location>
        <begin position="12"/>
        <end position="32"/>
    </location>
</feature>
<dbReference type="PANTHER" id="PTHR32322">
    <property type="entry name" value="INNER MEMBRANE TRANSPORTER"/>
    <property type="match status" value="1"/>
</dbReference>
<dbReference type="SUPFAM" id="SSF103481">
    <property type="entry name" value="Multidrug resistance efflux transporter EmrE"/>
    <property type="match status" value="2"/>
</dbReference>
<feature type="transmembrane region" description="Helical" evidence="6">
    <location>
        <begin position="103"/>
        <end position="122"/>
    </location>
</feature>
<dbReference type="Pfam" id="PF00892">
    <property type="entry name" value="EamA"/>
    <property type="match status" value="2"/>
</dbReference>
<evidence type="ECO:0000256" key="2">
    <source>
        <dbReference type="ARBA" id="ARBA00007362"/>
    </source>
</evidence>
<evidence type="ECO:0000256" key="4">
    <source>
        <dbReference type="ARBA" id="ARBA00022989"/>
    </source>
</evidence>
<dbReference type="PANTHER" id="PTHR32322:SF2">
    <property type="entry name" value="EAMA DOMAIN-CONTAINING PROTEIN"/>
    <property type="match status" value="1"/>
</dbReference>
<feature type="transmembrane region" description="Helical" evidence="6">
    <location>
        <begin position="44"/>
        <end position="64"/>
    </location>
</feature>
<feature type="transmembrane region" description="Helical" evidence="6">
    <location>
        <begin position="256"/>
        <end position="275"/>
    </location>
</feature>
<feature type="domain" description="EamA" evidence="7">
    <location>
        <begin position="162"/>
        <end position="298"/>
    </location>
</feature>
<feature type="transmembrane region" description="Helical" evidence="6">
    <location>
        <begin position="223"/>
        <end position="244"/>
    </location>
</feature>
<evidence type="ECO:0000313" key="8">
    <source>
        <dbReference type="EMBL" id="MCW1884245.1"/>
    </source>
</evidence>
<dbReference type="Proteomes" id="UP001207930">
    <property type="component" value="Unassembled WGS sequence"/>
</dbReference>
<dbReference type="InterPro" id="IPR050638">
    <property type="entry name" value="AA-Vitamin_Transporters"/>
</dbReference>
<feature type="domain" description="EamA" evidence="7">
    <location>
        <begin position="17"/>
        <end position="146"/>
    </location>
</feature>
<feature type="transmembrane region" description="Helical" evidence="6">
    <location>
        <begin position="281"/>
        <end position="298"/>
    </location>
</feature>
<feature type="transmembrane region" description="Helical" evidence="6">
    <location>
        <begin position="160"/>
        <end position="182"/>
    </location>
</feature>
<evidence type="ECO:0000313" key="9">
    <source>
        <dbReference type="Proteomes" id="UP001207930"/>
    </source>
</evidence>
<feature type="transmembrane region" description="Helical" evidence="6">
    <location>
        <begin position="134"/>
        <end position="154"/>
    </location>
</feature>
<dbReference type="InterPro" id="IPR000620">
    <property type="entry name" value="EamA_dom"/>
</dbReference>
<dbReference type="EMBL" id="JAPDDS010000003">
    <property type="protein sequence ID" value="MCW1884245.1"/>
    <property type="molecule type" value="Genomic_DNA"/>
</dbReference>
<accession>A0ABT3FMN9</accession>
<comment type="subcellular location">
    <subcellularLocation>
        <location evidence="1">Membrane</location>
        <topology evidence="1">Multi-pass membrane protein</topology>
    </subcellularLocation>
</comment>
<feature type="transmembrane region" description="Helical" evidence="6">
    <location>
        <begin position="194"/>
        <end position="211"/>
    </location>
</feature>